<dbReference type="Proteomes" id="UP000486602">
    <property type="component" value="Unassembled WGS sequence"/>
</dbReference>
<accession>A0A7K3WQ46</accession>
<evidence type="ECO:0000313" key="1">
    <source>
        <dbReference type="EMBL" id="NEN23614.1"/>
    </source>
</evidence>
<dbReference type="EMBL" id="JAAGVY010000013">
    <property type="protein sequence ID" value="NEN23614.1"/>
    <property type="molecule type" value="Genomic_DNA"/>
</dbReference>
<gene>
    <name evidence="1" type="ORF">G3O08_08880</name>
</gene>
<dbReference type="RefSeq" id="WP_163285010.1">
    <property type="nucleotide sequence ID" value="NZ_JAAGVY010000013.1"/>
</dbReference>
<sequence>MNYMLSLLFILVPFLFYNAASYPLAQNDKDDGRLSVSCRNLPDSIRIENLLFQLFSDKNQIENIKKFVQTDRGFCEIEEDTNLLSGLYNTKLTGLFEYEIMIKDVEIKAGFFTFLNFDYKVLKSIRQNNDNSSFLVIDWEEISPKIYKDKCTVDQK</sequence>
<protein>
    <submittedName>
        <fullName evidence="1">Uncharacterized protein</fullName>
    </submittedName>
</protein>
<name>A0A7K3WQ46_9FLAO</name>
<reference evidence="1 2" key="1">
    <citation type="submission" date="2020-02" db="EMBL/GenBank/DDBJ databases">
        <title>Out from the shadows clarifying the taxonomy of the family Cryomorphaceae and related taxa by utilizing the GTDB taxonomic framework.</title>
        <authorList>
            <person name="Bowman J.P."/>
        </authorList>
    </citation>
    <scope>NUCLEOTIDE SEQUENCE [LARGE SCALE GENOMIC DNA]</scope>
    <source>
        <strain evidence="1 2">QSSC 1-22</strain>
    </source>
</reference>
<comment type="caution">
    <text evidence="1">The sequence shown here is derived from an EMBL/GenBank/DDBJ whole genome shotgun (WGS) entry which is preliminary data.</text>
</comment>
<organism evidence="1 2">
    <name type="scientific">Cryomorpha ignava</name>
    <dbReference type="NCBI Taxonomy" id="101383"/>
    <lineage>
        <taxon>Bacteria</taxon>
        <taxon>Pseudomonadati</taxon>
        <taxon>Bacteroidota</taxon>
        <taxon>Flavobacteriia</taxon>
        <taxon>Flavobacteriales</taxon>
        <taxon>Cryomorphaceae</taxon>
        <taxon>Cryomorpha</taxon>
    </lineage>
</organism>
<proteinExistence type="predicted"/>
<keyword evidence="2" id="KW-1185">Reference proteome</keyword>
<dbReference type="AlphaFoldDB" id="A0A7K3WQ46"/>
<evidence type="ECO:0000313" key="2">
    <source>
        <dbReference type="Proteomes" id="UP000486602"/>
    </source>
</evidence>